<dbReference type="Gene3D" id="1.10.150.130">
    <property type="match status" value="1"/>
</dbReference>
<dbReference type="OrthoDB" id="892893at2"/>
<evidence type="ECO:0000313" key="5">
    <source>
        <dbReference type="EMBL" id="PKR80639.1"/>
    </source>
</evidence>
<feature type="domain" description="Tyr recombinase" evidence="3">
    <location>
        <begin position="244"/>
        <end position="408"/>
    </location>
</feature>
<evidence type="ECO:0008006" key="7">
    <source>
        <dbReference type="Google" id="ProtNLM"/>
    </source>
</evidence>
<sequence length="421" mass="49440">MATINFLYRSARNEAPLNFRLLFAHDGKDKVIGGKTKTIVSKDYWKNHHNKQRINDIDLKNYQTEIKAELLKLENYLLKNFDKTNIDEVDKDWLKNQLERYYNPKQTVKVPTKLIPFFDYYLSVKGNDLTNNRIQKIKVIKAKLERFENATNHKYSIIEVNDFFKKQYVDYCESEHYSINTISGDIAIIKTICRYAEQCDIETHKQLNNLKVKEEPTEAVYLSFEELEQIKALDLSSNERLDNVRDWLLISCYTGQRISDFMRFDASMIEKRNDKYLLSFTQRKGNKKVTIPFLDEAREIVNKRNGLFPKSLSHPKYNDYLKELCKLAGIDEPTQGTIKQPITENISKTKNDYRMVKGIYPKYELISSHVGRRSFATNFYGKVPTSVLIGITGHSTEKMFLKYIRKTETDTAMDAFKYFGK</sequence>
<dbReference type="Proteomes" id="UP000236654">
    <property type="component" value="Unassembled WGS sequence"/>
</dbReference>
<evidence type="ECO:0000313" key="6">
    <source>
        <dbReference type="Proteomes" id="UP000236654"/>
    </source>
</evidence>
<protein>
    <recommendedName>
        <fullName evidence="7">Integrase</fullName>
    </recommendedName>
</protein>
<dbReference type="Gene3D" id="1.10.443.10">
    <property type="entry name" value="Intergrase catalytic core"/>
    <property type="match status" value="1"/>
</dbReference>
<dbReference type="CDD" id="cd01185">
    <property type="entry name" value="INTN1_C_like"/>
    <property type="match status" value="1"/>
</dbReference>
<evidence type="ECO:0000256" key="2">
    <source>
        <dbReference type="ARBA" id="ARBA00023172"/>
    </source>
</evidence>
<organism evidence="5 6">
    <name type="scientific">Brumimicrobium salinarum</name>
    <dbReference type="NCBI Taxonomy" id="2058658"/>
    <lineage>
        <taxon>Bacteria</taxon>
        <taxon>Pseudomonadati</taxon>
        <taxon>Bacteroidota</taxon>
        <taxon>Flavobacteriia</taxon>
        <taxon>Flavobacteriales</taxon>
        <taxon>Crocinitomicaceae</taxon>
        <taxon>Brumimicrobium</taxon>
    </lineage>
</organism>
<dbReference type="SUPFAM" id="SSF56349">
    <property type="entry name" value="DNA breaking-rejoining enzymes"/>
    <property type="match status" value="1"/>
</dbReference>
<feature type="domain" description="Phage integrase SAM-like" evidence="4">
    <location>
        <begin position="114"/>
        <end position="206"/>
    </location>
</feature>
<dbReference type="InterPro" id="IPR025269">
    <property type="entry name" value="SAM-like_dom"/>
</dbReference>
<evidence type="ECO:0000256" key="1">
    <source>
        <dbReference type="ARBA" id="ARBA00023125"/>
    </source>
</evidence>
<evidence type="ECO:0000259" key="4">
    <source>
        <dbReference type="Pfam" id="PF13102"/>
    </source>
</evidence>
<proteinExistence type="predicted"/>
<name>A0A2I0R252_9FLAO</name>
<dbReference type="Pfam" id="PF00589">
    <property type="entry name" value="Phage_integrase"/>
    <property type="match status" value="1"/>
</dbReference>
<evidence type="ECO:0000259" key="3">
    <source>
        <dbReference type="Pfam" id="PF00589"/>
    </source>
</evidence>
<keyword evidence="6" id="KW-1185">Reference proteome</keyword>
<accession>A0A2I0R252</accession>
<dbReference type="AlphaFoldDB" id="A0A2I0R252"/>
<dbReference type="EMBL" id="PJNI01000009">
    <property type="protein sequence ID" value="PKR80639.1"/>
    <property type="molecule type" value="Genomic_DNA"/>
</dbReference>
<dbReference type="InterPro" id="IPR011010">
    <property type="entry name" value="DNA_brk_join_enz"/>
</dbReference>
<dbReference type="GO" id="GO:0006310">
    <property type="term" value="P:DNA recombination"/>
    <property type="evidence" value="ECO:0007669"/>
    <property type="project" value="UniProtKB-KW"/>
</dbReference>
<dbReference type="InterPro" id="IPR013762">
    <property type="entry name" value="Integrase-like_cat_sf"/>
</dbReference>
<dbReference type="GO" id="GO:0003677">
    <property type="term" value="F:DNA binding"/>
    <property type="evidence" value="ECO:0007669"/>
    <property type="project" value="UniProtKB-KW"/>
</dbReference>
<dbReference type="RefSeq" id="WP_101334809.1">
    <property type="nucleotide sequence ID" value="NZ_PJNI01000009.1"/>
</dbReference>
<comment type="caution">
    <text evidence="5">The sequence shown here is derived from an EMBL/GenBank/DDBJ whole genome shotgun (WGS) entry which is preliminary data.</text>
</comment>
<keyword evidence="1" id="KW-0238">DNA-binding</keyword>
<dbReference type="InterPro" id="IPR010998">
    <property type="entry name" value="Integrase_recombinase_N"/>
</dbReference>
<reference evidence="5 6" key="1">
    <citation type="submission" date="2017-12" db="EMBL/GenBank/DDBJ databases">
        <title>The draft genome sequence of Brumimicrobium saltpan LHR20.</title>
        <authorList>
            <person name="Do Z.-J."/>
            <person name="Luo H.-R."/>
        </authorList>
    </citation>
    <scope>NUCLEOTIDE SEQUENCE [LARGE SCALE GENOMIC DNA]</scope>
    <source>
        <strain evidence="5 6">LHR20</strain>
    </source>
</reference>
<keyword evidence="2" id="KW-0233">DNA recombination</keyword>
<gene>
    <name evidence="5" type="ORF">CW751_09730</name>
</gene>
<dbReference type="Pfam" id="PF13102">
    <property type="entry name" value="Phage_int_SAM_5"/>
    <property type="match status" value="1"/>
</dbReference>
<dbReference type="InterPro" id="IPR002104">
    <property type="entry name" value="Integrase_catalytic"/>
</dbReference>
<dbReference type="GO" id="GO:0015074">
    <property type="term" value="P:DNA integration"/>
    <property type="evidence" value="ECO:0007669"/>
    <property type="project" value="InterPro"/>
</dbReference>